<sequence>MEALAAAGHPTWAEEIARPITGPAARVRALAALATAVGGDRAWTLLDRAGDLLADISRPEDRWGATGRYVQAGAVLTAHDEPDGARRSHIARQVADLLATDGWAEAIPAVARLDWEAFDALVDWLATRTAAGTEDDLGKT</sequence>
<evidence type="ECO:0000313" key="2">
    <source>
        <dbReference type="Proteomes" id="UP001499967"/>
    </source>
</evidence>
<dbReference type="Proteomes" id="UP001499967">
    <property type="component" value="Unassembled WGS sequence"/>
</dbReference>
<name>A0ABN1NFY4_9PSEU</name>
<evidence type="ECO:0000313" key="1">
    <source>
        <dbReference type="EMBL" id="GAA0906123.1"/>
    </source>
</evidence>
<reference evidence="1 2" key="1">
    <citation type="journal article" date="2019" name="Int. J. Syst. Evol. Microbiol.">
        <title>The Global Catalogue of Microorganisms (GCM) 10K type strain sequencing project: providing services to taxonomists for standard genome sequencing and annotation.</title>
        <authorList>
            <consortium name="The Broad Institute Genomics Platform"/>
            <consortium name="The Broad Institute Genome Sequencing Center for Infectious Disease"/>
            <person name="Wu L."/>
            <person name="Ma J."/>
        </authorList>
    </citation>
    <scope>NUCLEOTIDE SEQUENCE [LARGE SCALE GENOMIC DNA]</scope>
    <source>
        <strain evidence="1 2">JCM 11117</strain>
    </source>
</reference>
<proteinExistence type="predicted"/>
<accession>A0ABN1NFY4</accession>
<gene>
    <name evidence="1" type="ORF">GCM10009559_74420</name>
</gene>
<organism evidence="1 2">
    <name type="scientific">Pseudonocardia zijingensis</name>
    <dbReference type="NCBI Taxonomy" id="153376"/>
    <lineage>
        <taxon>Bacteria</taxon>
        <taxon>Bacillati</taxon>
        <taxon>Actinomycetota</taxon>
        <taxon>Actinomycetes</taxon>
        <taxon>Pseudonocardiales</taxon>
        <taxon>Pseudonocardiaceae</taxon>
        <taxon>Pseudonocardia</taxon>
    </lineage>
</organism>
<dbReference type="EMBL" id="BAAAHP010000291">
    <property type="protein sequence ID" value="GAA0906123.1"/>
    <property type="molecule type" value="Genomic_DNA"/>
</dbReference>
<comment type="caution">
    <text evidence="1">The sequence shown here is derived from an EMBL/GenBank/DDBJ whole genome shotgun (WGS) entry which is preliminary data.</text>
</comment>
<protein>
    <submittedName>
        <fullName evidence="1">Uncharacterized protein</fullName>
    </submittedName>
</protein>
<keyword evidence="2" id="KW-1185">Reference proteome</keyword>